<evidence type="ECO:0000313" key="3">
    <source>
        <dbReference type="EMBL" id="KAH0631535.1"/>
    </source>
</evidence>
<feature type="region of interest" description="Disordered" evidence="1">
    <location>
        <begin position="151"/>
        <end position="191"/>
    </location>
</feature>
<dbReference type="PANTHER" id="PTHR15670">
    <property type="entry name" value="RHO GTPASE ACTIVATING PROTEIN 11A"/>
    <property type="match status" value="1"/>
</dbReference>
<feature type="region of interest" description="Disordered" evidence="1">
    <location>
        <begin position="617"/>
        <end position="637"/>
    </location>
</feature>
<feature type="compositionally biased region" description="Basic and acidic residues" evidence="1">
    <location>
        <begin position="158"/>
        <end position="168"/>
    </location>
</feature>
<protein>
    <recommendedName>
        <fullName evidence="2">Rho-GAP domain-containing protein</fullName>
    </recommendedName>
</protein>
<feature type="compositionally biased region" description="Basic residues" evidence="1">
    <location>
        <begin position="543"/>
        <end position="552"/>
    </location>
</feature>
<dbReference type="PROSITE" id="PS50238">
    <property type="entry name" value="RHOGAP"/>
    <property type="match status" value="1"/>
</dbReference>
<proteinExistence type="predicted"/>
<gene>
    <name evidence="3" type="ORF">JD844_005902</name>
</gene>
<dbReference type="InterPro" id="IPR008936">
    <property type="entry name" value="Rho_GTPase_activation_prot"/>
</dbReference>
<dbReference type="EMBL" id="JAIPUX010000035">
    <property type="protein sequence ID" value="KAH0631535.1"/>
    <property type="molecule type" value="Genomic_DNA"/>
</dbReference>
<dbReference type="Pfam" id="PF00620">
    <property type="entry name" value="RhoGAP"/>
    <property type="match status" value="1"/>
</dbReference>
<feature type="domain" description="Rho-GAP" evidence="2">
    <location>
        <begin position="1"/>
        <end position="130"/>
    </location>
</feature>
<feature type="region of interest" description="Disordered" evidence="1">
    <location>
        <begin position="248"/>
        <end position="280"/>
    </location>
</feature>
<dbReference type="InterPro" id="IPR042869">
    <property type="entry name" value="ARHGAP11A/B"/>
</dbReference>
<keyword evidence="4" id="KW-1185">Reference proteome</keyword>
<comment type="caution">
    <text evidence="3">The sequence shown here is derived from an EMBL/GenBank/DDBJ whole genome shotgun (WGS) entry which is preliminary data.</text>
</comment>
<sequence>MALPCDIATLVKQFLRALPEPLIPARLQGPLCQIQRQEDSEENRSSLMLLVTSLLPQRSVDLLRYLFNFLQDVAARCAQNKMDLSNLAVIFTPNLFPSTHCSHLSCQAEEQLRSQAAVVQTLITHAPEIGNVPQFLLGKVQAAFSDLDYKRQPSLGSEEQRERDGEGRSRRRRRSMSNSSSNITLKTSFNSKRKASEDVAWATEVSAKKRRSGIESLSSDPFEDDAGDPFNQPADLGSMQVVSCDISNPISDKQRGAPSPRSPAVKVQRKRSSSKKKRPLRVCKSIGEPNGWLMKKMVTDTIEGPTSQHKWAQLQSYKLKESATGSPSQLPKENSCTPASTNIPHVVVKCKSCKAPRPGFDAVICGHQEMGLDGKLENRGVLNKAEDLAEEGRPVAPPAKHRRPLRRSLSWSEGLSMKNVTEEIDFSPEEAPVRPGKCEAHLFGLPDATQPDMEVLVAGVRQLGIPTMCLTPVDSCGPGCAENGPSNPLPSKPNLSDAHISLAEHQQQLSEAPKSSLKRLTLSFQRASSQANEGSKVASLSLSKRKGGRRFGRSISHESGLPLQAGQEATAGLSGHATKKEASIQSPRSPLQSFKAYGRQIFITRKHIMMSFAGLRGKRETPSPQGIEVPTVTMPES</sequence>
<evidence type="ECO:0000256" key="1">
    <source>
        <dbReference type="SAM" id="MobiDB-lite"/>
    </source>
</evidence>
<reference evidence="3 4" key="1">
    <citation type="journal article" date="2022" name="Gigascience">
        <title>A chromosome-level genome assembly and annotation of the desert horned lizard, Phrynosoma platyrhinos, provides insight into chromosomal rearrangements among reptiles.</title>
        <authorList>
            <person name="Koochekian N."/>
            <person name="Ascanio A."/>
            <person name="Farleigh K."/>
            <person name="Card D.C."/>
            <person name="Schield D.R."/>
            <person name="Castoe T.A."/>
            <person name="Jezkova T."/>
        </authorList>
    </citation>
    <scope>NUCLEOTIDE SEQUENCE [LARGE SCALE GENOMIC DNA]</scope>
    <source>
        <strain evidence="3">NK-2021</strain>
    </source>
</reference>
<name>A0ABQ7TQ20_PHRPL</name>
<organism evidence="3 4">
    <name type="scientific">Phrynosoma platyrhinos</name>
    <name type="common">Desert horned lizard</name>
    <dbReference type="NCBI Taxonomy" id="52577"/>
    <lineage>
        <taxon>Eukaryota</taxon>
        <taxon>Metazoa</taxon>
        <taxon>Chordata</taxon>
        <taxon>Craniata</taxon>
        <taxon>Vertebrata</taxon>
        <taxon>Euteleostomi</taxon>
        <taxon>Lepidosauria</taxon>
        <taxon>Squamata</taxon>
        <taxon>Bifurcata</taxon>
        <taxon>Unidentata</taxon>
        <taxon>Episquamata</taxon>
        <taxon>Toxicofera</taxon>
        <taxon>Iguania</taxon>
        <taxon>Phrynosomatidae</taxon>
        <taxon>Phrynosomatinae</taxon>
        <taxon>Phrynosoma</taxon>
    </lineage>
</organism>
<feature type="region of interest" description="Disordered" evidence="1">
    <location>
        <begin position="210"/>
        <end position="236"/>
    </location>
</feature>
<evidence type="ECO:0000313" key="4">
    <source>
        <dbReference type="Proteomes" id="UP000826234"/>
    </source>
</evidence>
<dbReference type="Gene3D" id="1.10.555.10">
    <property type="entry name" value="Rho GTPase activation protein"/>
    <property type="match status" value="1"/>
</dbReference>
<dbReference type="InterPro" id="IPR000198">
    <property type="entry name" value="RhoGAP_dom"/>
</dbReference>
<dbReference type="PANTHER" id="PTHR15670:SF5">
    <property type="entry name" value="RHO GTPASE-ACTIVATING PROTEIN 11A ISOFORM X1"/>
    <property type="match status" value="1"/>
</dbReference>
<feature type="region of interest" description="Disordered" evidence="1">
    <location>
        <begin position="533"/>
        <end position="590"/>
    </location>
</feature>
<evidence type="ECO:0000259" key="2">
    <source>
        <dbReference type="PROSITE" id="PS50238"/>
    </source>
</evidence>
<accession>A0ABQ7TQ20</accession>
<feature type="compositionally biased region" description="Polar residues" evidence="1">
    <location>
        <begin position="533"/>
        <end position="542"/>
    </location>
</feature>
<feature type="compositionally biased region" description="Basic residues" evidence="1">
    <location>
        <begin position="267"/>
        <end position="280"/>
    </location>
</feature>
<dbReference type="SMART" id="SM00324">
    <property type="entry name" value="RhoGAP"/>
    <property type="match status" value="1"/>
</dbReference>
<dbReference type="SUPFAM" id="SSF48350">
    <property type="entry name" value="GTPase activation domain, GAP"/>
    <property type="match status" value="1"/>
</dbReference>
<dbReference type="Proteomes" id="UP000826234">
    <property type="component" value="Unassembled WGS sequence"/>
</dbReference>